<proteinExistence type="predicted"/>
<dbReference type="Gene3D" id="3.40.50.12780">
    <property type="entry name" value="N-terminal domain of ligase-like"/>
    <property type="match status" value="1"/>
</dbReference>
<keyword evidence="4" id="KW-1185">Reference proteome</keyword>
<evidence type="ECO:0000259" key="2">
    <source>
        <dbReference type="Pfam" id="PF13193"/>
    </source>
</evidence>
<dbReference type="InterPro" id="IPR025110">
    <property type="entry name" value="AMP-bd_C"/>
</dbReference>
<feature type="domain" description="AMP-dependent synthetase/ligase" evidence="1">
    <location>
        <begin position="14"/>
        <end position="342"/>
    </location>
</feature>
<dbReference type="EMBL" id="CP059851">
    <property type="protein sequence ID" value="QMW23940.1"/>
    <property type="molecule type" value="Genomic_DNA"/>
</dbReference>
<dbReference type="Pfam" id="PF00501">
    <property type="entry name" value="AMP-binding"/>
    <property type="match status" value="1"/>
</dbReference>
<gene>
    <name evidence="3" type="ORF">H3309_05580</name>
</gene>
<dbReference type="Pfam" id="PF13193">
    <property type="entry name" value="AMP-binding_C"/>
    <property type="match status" value="1"/>
</dbReference>
<dbReference type="SUPFAM" id="SSF56801">
    <property type="entry name" value="Acetyl-CoA synthetase-like"/>
    <property type="match status" value="1"/>
</dbReference>
<dbReference type="PANTHER" id="PTHR43767:SF10">
    <property type="entry name" value="SURFACTIN SYNTHASE SUBUNIT 1"/>
    <property type="match status" value="1"/>
</dbReference>
<dbReference type="InterPro" id="IPR042099">
    <property type="entry name" value="ANL_N_sf"/>
</dbReference>
<evidence type="ECO:0000259" key="1">
    <source>
        <dbReference type="Pfam" id="PF00501"/>
    </source>
</evidence>
<name>A0A7G5IKP8_9SPHN</name>
<dbReference type="AlphaFoldDB" id="A0A7G5IKP8"/>
<protein>
    <submittedName>
        <fullName evidence="3">AMP-binding protein</fullName>
    </submittedName>
</protein>
<sequence length="484" mass="50733">MRRLDELLGCGAAGAVALVERERQLGYAELDGLVSTVAGNLAGRIAAGDRVAVWLPKSIEAVVALLAISRAGGVMVPVNPALRGPQVAHILEDSGAALLLTHAARAVGVSHGQVLTLEADWAGLSAGGGGAVHAAGELAALLYTSGSTGRPKGVMVTHANLWAGAESVSDRLGTAADDRVLAALPLSFDFGFSQLTTAWRRGARAVLLDYLAPRDVVRAVARHGITQLGAVPPLWVQLAGLDWRGVTTLRTLSNTGGRLPVPVVRQLRAMFPQAKLHLMFGLTEAFRATMLPPELADAHPDSIGRAIPGAEVLVCRADGSLADDDEPGELVQMGPHVTRGYWRDAERTVARFRPAPAASVLGGMAVWSGDTVRRDAAGLLYFVGRADETIKTMGMRVSPTEVEELAHASGAVRAAAAFGVEDAVAGQVIRLFAVPEGDDAGARLRAFFKREAPGHLMPADIIWREALPLSANGKIDRAALRAEA</sequence>
<evidence type="ECO:0000313" key="3">
    <source>
        <dbReference type="EMBL" id="QMW23940.1"/>
    </source>
</evidence>
<dbReference type="InterPro" id="IPR020845">
    <property type="entry name" value="AMP-binding_CS"/>
</dbReference>
<dbReference type="Proteomes" id="UP000515292">
    <property type="component" value="Chromosome"/>
</dbReference>
<evidence type="ECO:0000313" key="4">
    <source>
        <dbReference type="Proteomes" id="UP000515292"/>
    </source>
</evidence>
<dbReference type="PROSITE" id="PS00455">
    <property type="entry name" value="AMP_BINDING"/>
    <property type="match status" value="1"/>
</dbReference>
<dbReference type="GO" id="GO:0016877">
    <property type="term" value="F:ligase activity, forming carbon-sulfur bonds"/>
    <property type="evidence" value="ECO:0007669"/>
    <property type="project" value="UniProtKB-ARBA"/>
</dbReference>
<feature type="domain" description="AMP-binding enzyme C-terminal" evidence="2">
    <location>
        <begin position="401"/>
        <end position="474"/>
    </location>
</feature>
<organism evidence="3 4">
    <name type="scientific">Sandaracinobacteroides saxicola</name>
    <dbReference type="NCBI Taxonomy" id="2759707"/>
    <lineage>
        <taxon>Bacteria</taxon>
        <taxon>Pseudomonadati</taxon>
        <taxon>Pseudomonadota</taxon>
        <taxon>Alphaproteobacteria</taxon>
        <taxon>Sphingomonadales</taxon>
        <taxon>Sphingosinicellaceae</taxon>
        <taxon>Sandaracinobacteroides</taxon>
    </lineage>
</organism>
<dbReference type="Gene3D" id="3.30.300.30">
    <property type="match status" value="1"/>
</dbReference>
<dbReference type="KEGG" id="sand:H3309_05580"/>
<dbReference type="InterPro" id="IPR000873">
    <property type="entry name" value="AMP-dep_synth/lig_dom"/>
</dbReference>
<dbReference type="RefSeq" id="WP_182297763.1">
    <property type="nucleotide sequence ID" value="NZ_CP059851.1"/>
</dbReference>
<reference evidence="3 4" key="1">
    <citation type="submission" date="2020-07" db="EMBL/GenBank/DDBJ databases">
        <title>Complete genome sequence for Sandaracinobacter sp. M6.</title>
        <authorList>
            <person name="Tang Y."/>
            <person name="Liu Q."/>
            <person name="Guo Z."/>
            <person name="Lei P."/>
            <person name="Huang B."/>
        </authorList>
    </citation>
    <scope>NUCLEOTIDE SEQUENCE [LARGE SCALE GENOMIC DNA]</scope>
    <source>
        <strain evidence="3 4">M6</strain>
    </source>
</reference>
<dbReference type="InterPro" id="IPR050237">
    <property type="entry name" value="ATP-dep_AMP-bd_enzyme"/>
</dbReference>
<accession>A0A7G5IKP8</accession>
<dbReference type="PANTHER" id="PTHR43767">
    <property type="entry name" value="LONG-CHAIN-FATTY-ACID--COA LIGASE"/>
    <property type="match status" value="1"/>
</dbReference>
<dbReference type="InterPro" id="IPR045851">
    <property type="entry name" value="AMP-bd_C_sf"/>
</dbReference>